<dbReference type="Pfam" id="PF17479">
    <property type="entry name" value="DUF3048_C"/>
    <property type="match status" value="1"/>
</dbReference>
<feature type="domain" description="DUF3048" evidence="2">
    <location>
        <begin position="201"/>
        <end position="315"/>
    </location>
</feature>
<reference evidence="3" key="1">
    <citation type="submission" date="2020-05" db="EMBL/GenBank/DDBJ databases">
        <authorList>
            <person name="Chiriac C."/>
            <person name="Salcher M."/>
            <person name="Ghai R."/>
            <person name="Kavagutti S V."/>
        </authorList>
    </citation>
    <scope>NUCLEOTIDE SEQUENCE</scope>
</reference>
<proteinExistence type="predicted"/>
<evidence type="ECO:0000259" key="2">
    <source>
        <dbReference type="Pfam" id="PF17479"/>
    </source>
</evidence>
<name>A0A6J6GQY6_9ZZZZ</name>
<dbReference type="Pfam" id="PF11258">
    <property type="entry name" value="DUF3048"/>
    <property type="match status" value="1"/>
</dbReference>
<dbReference type="SUPFAM" id="SSF159774">
    <property type="entry name" value="YerB-like"/>
    <property type="match status" value="1"/>
</dbReference>
<dbReference type="AlphaFoldDB" id="A0A6J6GQY6"/>
<dbReference type="EMBL" id="CAEZUS010000012">
    <property type="protein sequence ID" value="CAB4602259.1"/>
    <property type="molecule type" value="Genomic_DNA"/>
</dbReference>
<protein>
    <submittedName>
        <fullName evidence="3">Unannotated protein</fullName>
    </submittedName>
</protein>
<dbReference type="InterPro" id="IPR023158">
    <property type="entry name" value="YerB-like_sf"/>
</dbReference>
<dbReference type="Gene3D" id="3.50.90.10">
    <property type="entry name" value="YerB-like"/>
    <property type="match status" value="1"/>
</dbReference>
<dbReference type="InterPro" id="IPR021416">
    <property type="entry name" value="DUF3048_N"/>
</dbReference>
<dbReference type="PROSITE" id="PS51257">
    <property type="entry name" value="PROKAR_LIPOPROTEIN"/>
    <property type="match status" value="1"/>
</dbReference>
<gene>
    <name evidence="3" type="ORF">UFOPK1852_00148</name>
</gene>
<dbReference type="InterPro" id="IPR035328">
    <property type="entry name" value="DUF3048_C"/>
</dbReference>
<evidence type="ECO:0000313" key="3">
    <source>
        <dbReference type="EMBL" id="CAB4602259.1"/>
    </source>
</evidence>
<evidence type="ECO:0000259" key="1">
    <source>
        <dbReference type="Pfam" id="PF11258"/>
    </source>
</evidence>
<sequence>MRSKKILLSFTAMVLLAGCASAKPQVEETKPEITYNSISGRIGTDGPVLAVKVDDTSLSRPQIGIDQADLVYIELVEGGLTRLATIFSSVIPQNIGPVRSARISDIEILSQFGKVVFAYSGAQRPMYPVISSANLWDYGAQHSSPTIYTRDQTRFAPYNLVLRADLLLEKVLKDQRAVAKSKSPGWTFGDIPTGGVAVDSVTVRWPASKYEATWSSSEKRWLFSNGGKPDMAASGSQLGATTFVIQDVEISNSIYKGKFGTYTPFSQTIGTGTGYVLRDGRSFKANWSRPTAESGTSWTLADGSEIKFAPGSVWVALTDQKPEFTLTAPATPVSK</sequence>
<accession>A0A6J6GQY6</accession>
<feature type="domain" description="DUF3048" evidence="1">
    <location>
        <begin position="44"/>
        <end position="171"/>
    </location>
</feature>
<organism evidence="3">
    <name type="scientific">freshwater metagenome</name>
    <dbReference type="NCBI Taxonomy" id="449393"/>
    <lineage>
        <taxon>unclassified sequences</taxon>
        <taxon>metagenomes</taxon>
        <taxon>ecological metagenomes</taxon>
    </lineage>
</organism>